<evidence type="ECO:0000313" key="4">
    <source>
        <dbReference type="EMBL" id="AKV03692.1"/>
    </source>
</evidence>
<dbReference type="RefSeq" id="WP_146654420.1">
    <property type="nucleotide sequence ID" value="NZ_CP012333.1"/>
</dbReference>
<dbReference type="STRING" id="1391654.AKJ09_10355"/>
<evidence type="ECO:0000256" key="1">
    <source>
        <dbReference type="ARBA" id="ARBA00010457"/>
    </source>
</evidence>
<organism evidence="4 5">
    <name type="scientific">Labilithrix luteola</name>
    <dbReference type="NCBI Taxonomy" id="1391654"/>
    <lineage>
        <taxon>Bacteria</taxon>
        <taxon>Pseudomonadati</taxon>
        <taxon>Myxococcota</taxon>
        <taxon>Polyangia</taxon>
        <taxon>Polyangiales</taxon>
        <taxon>Labilitrichaceae</taxon>
        <taxon>Labilithrix</taxon>
    </lineage>
</organism>
<dbReference type="Proteomes" id="UP000064967">
    <property type="component" value="Chromosome"/>
</dbReference>
<name>A0A0K1QDE3_9BACT</name>
<dbReference type="OrthoDB" id="5431326at2"/>
<keyword evidence="5" id="KW-1185">Reference proteome</keyword>
<dbReference type="GO" id="GO:0006801">
    <property type="term" value="P:superoxide metabolic process"/>
    <property type="evidence" value="ECO:0007669"/>
    <property type="project" value="InterPro"/>
</dbReference>
<dbReference type="SUPFAM" id="SSF49329">
    <property type="entry name" value="Cu,Zn superoxide dismutase-like"/>
    <property type="match status" value="1"/>
</dbReference>
<dbReference type="GO" id="GO:0005507">
    <property type="term" value="F:copper ion binding"/>
    <property type="evidence" value="ECO:0007669"/>
    <property type="project" value="InterPro"/>
</dbReference>
<feature type="domain" description="Superoxide dismutase copper/zinc binding" evidence="3">
    <location>
        <begin position="110"/>
        <end position="218"/>
    </location>
</feature>
<dbReference type="Gene3D" id="2.60.40.200">
    <property type="entry name" value="Superoxide dismutase, copper/zinc binding domain"/>
    <property type="match status" value="1"/>
</dbReference>
<feature type="region of interest" description="Disordered" evidence="2">
    <location>
        <begin position="71"/>
        <end position="93"/>
    </location>
</feature>
<evidence type="ECO:0000259" key="3">
    <source>
        <dbReference type="Pfam" id="PF00080"/>
    </source>
</evidence>
<reference evidence="4 5" key="1">
    <citation type="submission" date="2015-08" db="EMBL/GenBank/DDBJ databases">
        <authorList>
            <person name="Babu N.S."/>
            <person name="Beckwith C.J."/>
            <person name="Beseler K.G."/>
            <person name="Brison A."/>
            <person name="Carone J.V."/>
            <person name="Caskin T.P."/>
            <person name="Diamond M."/>
            <person name="Durham M.E."/>
            <person name="Foxe J.M."/>
            <person name="Go M."/>
            <person name="Henderson B.A."/>
            <person name="Jones I.B."/>
            <person name="McGettigan J.A."/>
            <person name="Micheletti S.J."/>
            <person name="Nasrallah M.E."/>
            <person name="Ortiz D."/>
            <person name="Piller C.R."/>
            <person name="Privatt S.R."/>
            <person name="Schneider S.L."/>
            <person name="Sharp S."/>
            <person name="Smith T.C."/>
            <person name="Stanton J.D."/>
            <person name="Ullery H.E."/>
            <person name="Wilson R.J."/>
            <person name="Serrano M.G."/>
            <person name="Buck G."/>
            <person name="Lee V."/>
            <person name="Wang Y."/>
            <person name="Carvalho R."/>
            <person name="Voegtly L."/>
            <person name="Shi R."/>
            <person name="Duckworth R."/>
            <person name="Johnson A."/>
            <person name="Loviza R."/>
            <person name="Walstead R."/>
            <person name="Shah Z."/>
            <person name="Kiflezghi M."/>
            <person name="Wade K."/>
            <person name="Ball S.L."/>
            <person name="Bradley K.W."/>
            <person name="Asai D.J."/>
            <person name="Bowman C.A."/>
            <person name="Russell D.A."/>
            <person name="Pope W.H."/>
            <person name="Jacobs-Sera D."/>
            <person name="Hendrix R.W."/>
            <person name="Hatfull G.F."/>
        </authorList>
    </citation>
    <scope>NUCLEOTIDE SEQUENCE [LARGE SCALE GENOMIC DNA]</scope>
    <source>
        <strain evidence="4 5">DSM 27648</strain>
    </source>
</reference>
<dbReference type="AlphaFoldDB" id="A0A0K1QDE3"/>
<evidence type="ECO:0000256" key="2">
    <source>
        <dbReference type="SAM" id="MobiDB-lite"/>
    </source>
</evidence>
<protein>
    <submittedName>
        <fullName evidence="4">Superoxide dismutase</fullName>
    </submittedName>
</protein>
<feature type="compositionally biased region" description="Low complexity" evidence="2">
    <location>
        <begin position="71"/>
        <end position="87"/>
    </location>
</feature>
<dbReference type="PANTHER" id="PTHR10003">
    <property type="entry name" value="SUPEROXIDE DISMUTASE CU-ZN -RELATED"/>
    <property type="match status" value="1"/>
</dbReference>
<dbReference type="InterPro" id="IPR001424">
    <property type="entry name" value="SOD_Cu_Zn_dom"/>
</dbReference>
<sequence length="221" mass="22443">MERRLQVAHGPRTNRAEERRASILVNATSSSLVVVRALVKENAMHRKNWKSVIMLGGLWVAASSVVSLACSSSDSDSGNTADSGASGDPSTTGAKVASATLAAQNDSGASGTATFTENGGAVTLTVSVKGVEPGTHGLHVHNGADCTSPGPHYGPDGGPYHGEFTVKVDDSGNGSLTTSDLNVTVSPGEYSVIGHPLVLHFPSDGGTAPPPRAACGMIVKQ</sequence>
<dbReference type="KEGG" id="llu:AKJ09_10355"/>
<proteinExistence type="inferred from homology"/>
<comment type="similarity">
    <text evidence="1">Belongs to the Cu-Zn superoxide dismutase family.</text>
</comment>
<dbReference type="EMBL" id="CP012333">
    <property type="protein sequence ID" value="AKV03692.1"/>
    <property type="molecule type" value="Genomic_DNA"/>
</dbReference>
<gene>
    <name evidence="4" type="ORF">AKJ09_10355</name>
</gene>
<accession>A0A0K1QDE3</accession>
<evidence type="ECO:0000313" key="5">
    <source>
        <dbReference type="Proteomes" id="UP000064967"/>
    </source>
</evidence>
<dbReference type="InterPro" id="IPR036423">
    <property type="entry name" value="SOD-like_Cu/Zn_dom_sf"/>
</dbReference>
<dbReference type="InterPro" id="IPR024134">
    <property type="entry name" value="SOD_Cu/Zn_/chaperone"/>
</dbReference>
<dbReference type="Pfam" id="PF00080">
    <property type="entry name" value="Sod_Cu"/>
    <property type="match status" value="1"/>
</dbReference>